<gene>
    <name evidence="1" type="ORF">BV22DRAFT_1030005</name>
</gene>
<comment type="caution">
    <text evidence="1">The sequence shown here is derived from an EMBL/GenBank/DDBJ whole genome shotgun (WGS) entry which is preliminary data.</text>
</comment>
<reference evidence="1" key="1">
    <citation type="journal article" date="2021" name="New Phytol.">
        <title>Evolutionary innovations through gain and loss of genes in the ectomycorrhizal Boletales.</title>
        <authorList>
            <person name="Wu G."/>
            <person name="Miyauchi S."/>
            <person name="Morin E."/>
            <person name="Kuo A."/>
            <person name="Drula E."/>
            <person name="Varga T."/>
            <person name="Kohler A."/>
            <person name="Feng B."/>
            <person name="Cao Y."/>
            <person name="Lipzen A."/>
            <person name="Daum C."/>
            <person name="Hundley H."/>
            <person name="Pangilinan J."/>
            <person name="Johnson J."/>
            <person name="Barry K."/>
            <person name="LaButti K."/>
            <person name="Ng V."/>
            <person name="Ahrendt S."/>
            <person name="Min B."/>
            <person name="Choi I.G."/>
            <person name="Park H."/>
            <person name="Plett J.M."/>
            <person name="Magnuson J."/>
            <person name="Spatafora J.W."/>
            <person name="Nagy L.G."/>
            <person name="Henrissat B."/>
            <person name="Grigoriev I.V."/>
            <person name="Yang Z.L."/>
            <person name="Xu J."/>
            <person name="Martin F.M."/>
        </authorList>
    </citation>
    <scope>NUCLEOTIDE SEQUENCE</scope>
    <source>
        <strain evidence="1">KUC20120723A-06</strain>
    </source>
</reference>
<proteinExistence type="predicted"/>
<evidence type="ECO:0000313" key="1">
    <source>
        <dbReference type="EMBL" id="KAH7928983.1"/>
    </source>
</evidence>
<dbReference type="EMBL" id="MU266346">
    <property type="protein sequence ID" value="KAH7928983.1"/>
    <property type="molecule type" value="Genomic_DNA"/>
</dbReference>
<accession>A0ACB8BUL8</accession>
<organism evidence="1 2">
    <name type="scientific">Leucogyrophana mollusca</name>
    <dbReference type="NCBI Taxonomy" id="85980"/>
    <lineage>
        <taxon>Eukaryota</taxon>
        <taxon>Fungi</taxon>
        <taxon>Dikarya</taxon>
        <taxon>Basidiomycota</taxon>
        <taxon>Agaricomycotina</taxon>
        <taxon>Agaricomycetes</taxon>
        <taxon>Agaricomycetidae</taxon>
        <taxon>Boletales</taxon>
        <taxon>Boletales incertae sedis</taxon>
        <taxon>Leucogyrophana</taxon>
    </lineage>
</organism>
<dbReference type="Proteomes" id="UP000790709">
    <property type="component" value="Unassembled WGS sequence"/>
</dbReference>
<keyword evidence="1" id="KW-0808">Transferase</keyword>
<protein>
    <submittedName>
        <fullName evidence="1">S-adenosyl-L-methionine-dependent methyltransferase</fullName>
    </submittedName>
</protein>
<evidence type="ECO:0000313" key="2">
    <source>
        <dbReference type="Proteomes" id="UP000790709"/>
    </source>
</evidence>
<keyword evidence="2" id="KW-1185">Reference proteome</keyword>
<keyword evidence="1" id="KW-0489">Methyltransferase</keyword>
<sequence>MTDSIVERNHHSYEGAHYVFPADEIERERLNLLHRIFTKAYEGRLVFPPITLKPGDRVLDSGTGSGAWITDCAKKEANSVLFHGVDIESKLFPDLAEHQNISLSVANLTHLPSEWTNRYSLVNQRLMVAALTDAEWDLAVKEMFRVTRPGGWVQLTEVAGWKGGEASQQMLDAARAMFASRGLDIDSPLRVSGRLKEAGFENIHVEERTIPLGRWAGKDGEDGRRNFEDGIRGMKKPILDGNIISSEAELEQLYEDVVKEWDTVDTSGGKLLAFYAQKPDS</sequence>
<name>A0ACB8BUL8_9AGAM</name>